<dbReference type="GO" id="GO:0032259">
    <property type="term" value="P:methylation"/>
    <property type="evidence" value="ECO:0007669"/>
    <property type="project" value="UniProtKB-KW"/>
</dbReference>
<dbReference type="GO" id="GO:0008168">
    <property type="term" value="F:methyltransferase activity"/>
    <property type="evidence" value="ECO:0007669"/>
    <property type="project" value="UniProtKB-KW"/>
</dbReference>
<organism evidence="2 3">
    <name type="scientific">Candidatus Methanolliviera hydrocarbonicum</name>
    <dbReference type="NCBI Taxonomy" id="2491085"/>
    <lineage>
        <taxon>Archaea</taxon>
        <taxon>Methanobacteriati</taxon>
        <taxon>Methanobacteriota</taxon>
        <taxon>Candidatus Methanoliparia</taxon>
        <taxon>Candidatus Methanoliparales</taxon>
        <taxon>Candidatus Methanollivieraceae</taxon>
        <taxon>Candidatus Methanolliviera</taxon>
    </lineage>
</organism>
<comment type="caution">
    <text evidence="2">The sequence shown here is derived from an EMBL/GenBank/DDBJ whole genome shotgun (WGS) entry which is preliminary data.</text>
</comment>
<reference evidence="2 3" key="1">
    <citation type="journal article" date="2019" name="Nat. Microbiol.">
        <title>Wide diversity of methane and short-chain alkane metabolisms in uncultured archaea.</title>
        <authorList>
            <person name="Borrel G."/>
            <person name="Adam P.S."/>
            <person name="McKay L.J."/>
            <person name="Chen L.X."/>
            <person name="Sierra-Garcia I.N."/>
            <person name="Sieber C.M."/>
            <person name="Letourneur Q."/>
            <person name="Ghozlane A."/>
            <person name="Andersen G.L."/>
            <person name="Li W.J."/>
            <person name="Hallam S.J."/>
            <person name="Muyzer G."/>
            <person name="de Oliveira V.M."/>
            <person name="Inskeep W.P."/>
            <person name="Banfield J.F."/>
            <person name="Gribaldo S."/>
        </authorList>
    </citation>
    <scope>NUCLEOTIDE SEQUENCE [LARGE SCALE GENOMIC DNA]</scope>
    <source>
        <strain evidence="2">NM1b</strain>
    </source>
</reference>
<evidence type="ECO:0000259" key="1">
    <source>
        <dbReference type="Pfam" id="PF13847"/>
    </source>
</evidence>
<feature type="domain" description="Methyltransferase" evidence="1">
    <location>
        <begin position="53"/>
        <end position="159"/>
    </location>
</feature>
<dbReference type="PANTHER" id="PTHR43861:SF1">
    <property type="entry name" value="TRANS-ACONITATE 2-METHYLTRANSFERASE"/>
    <property type="match status" value="1"/>
</dbReference>
<dbReference type="Gene3D" id="3.40.50.150">
    <property type="entry name" value="Vaccinia Virus protein VP39"/>
    <property type="match status" value="1"/>
</dbReference>
<keyword evidence="2" id="KW-0808">Transferase</keyword>
<dbReference type="Pfam" id="PF13847">
    <property type="entry name" value="Methyltransf_31"/>
    <property type="match status" value="1"/>
</dbReference>
<accession>A0A520KU93</accession>
<keyword evidence="2" id="KW-0489">Methyltransferase</keyword>
<dbReference type="CDD" id="cd02440">
    <property type="entry name" value="AdoMet_MTases"/>
    <property type="match status" value="1"/>
</dbReference>
<dbReference type="SUPFAM" id="SSF53335">
    <property type="entry name" value="S-adenosyl-L-methionine-dependent methyltransferases"/>
    <property type="match status" value="1"/>
</dbReference>
<dbReference type="AlphaFoldDB" id="A0A520KU93"/>
<protein>
    <submittedName>
        <fullName evidence="2">Class I SAM-dependent methyltransferase</fullName>
    </submittedName>
</protein>
<name>A0A520KU93_9EURY</name>
<dbReference type="EMBL" id="RXIL01000176">
    <property type="protein sequence ID" value="RZN65980.1"/>
    <property type="molecule type" value="Genomic_DNA"/>
</dbReference>
<proteinExistence type="predicted"/>
<dbReference type="InterPro" id="IPR029063">
    <property type="entry name" value="SAM-dependent_MTases_sf"/>
</dbReference>
<dbReference type="Proteomes" id="UP000320766">
    <property type="component" value="Unassembled WGS sequence"/>
</dbReference>
<dbReference type="PANTHER" id="PTHR43861">
    <property type="entry name" value="TRANS-ACONITATE 2-METHYLTRANSFERASE-RELATED"/>
    <property type="match status" value="1"/>
</dbReference>
<evidence type="ECO:0000313" key="2">
    <source>
        <dbReference type="EMBL" id="RZN65980.1"/>
    </source>
</evidence>
<dbReference type="InterPro" id="IPR025714">
    <property type="entry name" value="Methyltranfer_dom"/>
</dbReference>
<evidence type="ECO:0000313" key="3">
    <source>
        <dbReference type="Proteomes" id="UP000320766"/>
    </source>
</evidence>
<sequence>MRRMNKEKKIKFKAEETDFKRMSDEHFKWFSRFYKLMDIFCNPNRKIKKIPLREGMRVVDYGCGPGRYMIPMTKLVGFKGKVFAVDISPPAIKYVKDLAAKANLRNVETILVDSYNTGIEESSIDLVLLLDTLHIIKDRNALFREIYRMLKEGGILFMDPGHMKMSRARKIVGSTGFFTIVECRGHDMLLYPKR</sequence>
<gene>
    <name evidence="2" type="ORF">EF807_08890</name>
</gene>